<dbReference type="Gene3D" id="3.30.1200.10">
    <property type="entry name" value="YggU-like"/>
    <property type="match status" value="1"/>
</dbReference>
<dbReference type="PANTHER" id="PTHR13420">
    <property type="entry name" value="UPF0235 PROTEIN C15ORF40"/>
    <property type="match status" value="1"/>
</dbReference>
<dbReference type="InterPro" id="IPR036591">
    <property type="entry name" value="YggU-like_sf"/>
</dbReference>
<dbReference type="Proteomes" id="UP000731907">
    <property type="component" value="Unassembled WGS sequence"/>
</dbReference>
<name>A0ABS6J152_9RHOB</name>
<comment type="caution">
    <text evidence="3">The sequence shown here is derived from an EMBL/GenBank/DDBJ whole genome shotgun (WGS) entry which is preliminary data.</text>
</comment>
<accession>A0ABS6J152</accession>
<sequence length="84" mass="8820">MQKGERADLAVAGAEFAVRVTPRARVASCVLEDGVWKIAVNAPPEDGRANAAVAAALAHVLGVAKGRVVLVRGASSRDKRFRLE</sequence>
<proteinExistence type="inferred from homology"/>
<dbReference type="SMART" id="SM01152">
    <property type="entry name" value="DUF167"/>
    <property type="match status" value="1"/>
</dbReference>
<gene>
    <name evidence="3" type="ORF">GU927_006400</name>
</gene>
<evidence type="ECO:0000313" key="4">
    <source>
        <dbReference type="Proteomes" id="UP000731907"/>
    </source>
</evidence>
<dbReference type="EMBL" id="JAAATX020000004">
    <property type="protein sequence ID" value="MBU9697475.1"/>
    <property type="molecule type" value="Genomic_DNA"/>
</dbReference>
<dbReference type="HAMAP" id="MF_00634">
    <property type="entry name" value="UPF0235"/>
    <property type="match status" value="1"/>
</dbReference>
<dbReference type="RefSeq" id="WP_161761525.1">
    <property type="nucleotide sequence ID" value="NZ_JAAATX020000004.1"/>
</dbReference>
<evidence type="ECO:0000313" key="3">
    <source>
        <dbReference type="EMBL" id="MBU9697475.1"/>
    </source>
</evidence>
<dbReference type="NCBIfam" id="TIGR00251">
    <property type="entry name" value="DUF167 family protein"/>
    <property type="match status" value="1"/>
</dbReference>
<evidence type="ECO:0000256" key="2">
    <source>
        <dbReference type="HAMAP-Rule" id="MF_00634"/>
    </source>
</evidence>
<protein>
    <recommendedName>
        <fullName evidence="2">UPF0235 protein GU927_006400</fullName>
    </recommendedName>
</protein>
<reference evidence="3 4" key="1">
    <citation type="submission" date="2021-06" db="EMBL/GenBank/DDBJ databases">
        <title>Rhodobacteraceae bacterium strain HSP-20.</title>
        <authorList>
            <person name="Chen W.-M."/>
        </authorList>
    </citation>
    <scope>NUCLEOTIDE SEQUENCE [LARGE SCALE GENOMIC DNA]</scope>
    <source>
        <strain evidence="3 4">HSP-20</strain>
    </source>
</reference>
<dbReference type="SUPFAM" id="SSF69786">
    <property type="entry name" value="YggU-like"/>
    <property type="match status" value="1"/>
</dbReference>
<dbReference type="InterPro" id="IPR003746">
    <property type="entry name" value="DUF167"/>
</dbReference>
<evidence type="ECO:0000256" key="1">
    <source>
        <dbReference type="ARBA" id="ARBA00010364"/>
    </source>
</evidence>
<dbReference type="PANTHER" id="PTHR13420:SF7">
    <property type="entry name" value="UPF0235 PROTEIN C15ORF40"/>
    <property type="match status" value="1"/>
</dbReference>
<organism evidence="3 4">
    <name type="scientific">Paragemmobacter amnigenus</name>
    <dbReference type="NCBI Taxonomy" id="2852097"/>
    <lineage>
        <taxon>Bacteria</taxon>
        <taxon>Pseudomonadati</taxon>
        <taxon>Pseudomonadota</taxon>
        <taxon>Alphaproteobacteria</taxon>
        <taxon>Rhodobacterales</taxon>
        <taxon>Paracoccaceae</taxon>
        <taxon>Paragemmobacter</taxon>
    </lineage>
</organism>
<dbReference type="Pfam" id="PF02594">
    <property type="entry name" value="DUF167"/>
    <property type="match status" value="1"/>
</dbReference>
<comment type="similarity">
    <text evidence="1 2">Belongs to the UPF0235 family.</text>
</comment>
<keyword evidence="4" id="KW-1185">Reference proteome</keyword>